<dbReference type="RefSeq" id="WP_153759766.1">
    <property type="nucleotide sequence ID" value="NZ_CP045851.1"/>
</dbReference>
<sequence>MPADTMAVVPDDRSIEVDATGDRPTVTKTARGPAARRLRVEAAALTAARHPGVVAVVGDLPTTSDDGTVVLRTRFVGSRTLATLGPVEPSRAAALIASLAATVADLHDLGIVHRRLTADHVVVATDGRPVLCGFAEAAQVARPGAATADDVAQLGELLRTLVADAPTELEEPPARRLTRRRSDAHVRGALLNLADQATADEWIRRPTARQFAAAISTTVPGATLPPPPHALPGPSSTPTTPAGPVARRRRSEHHPEEDPVAPPRTPPSLRRPGLLVGSALGTVLLVGLAVPLSLGGADGTPPPPTAPPASTTTTDAAIAHPAVSPTTTTASPPPLDLAGAAGCATVPGTSLAATASGQPCTAAVAFEAGRLTIDGTAFDIGVDPAAIALGDLTCRGEVELAVVDLTTGDVAVFERWARPGEPVQGATVARIDSPRQIVAEPLGDGCHRLAVLDTWGIRHVVDTQEDLP</sequence>
<protein>
    <recommendedName>
        <fullName evidence="4">Protein kinase domain-containing protein</fullName>
    </recommendedName>
</protein>
<dbReference type="InterPro" id="IPR011009">
    <property type="entry name" value="Kinase-like_dom_sf"/>
</dbReference>
<dbReference type="Gene3D" id="1.10.510.10">
    <property type="entry name" value="Transferase(Phosphotransferase) domain 1"/>
    <property type="match status" value="1"/>
</dbReference>
<dbReference type="EMBL" id="CP045851">
    <property type="protein sequence ID" value="QGG95660.1"/>
    <property type="molecule type" value="Genomic_DNA"/>
</dbReference>
<feature type="compositionally biased region" description="Low complexity" evidence="1">
    <location>
        <begin position="232"/>
        <end position="244"/>
    </location>
</feature>
<dbReference type="SUPFAM" id="SSF56112">
    <property type="entry name" value="Protein kinase-like (PK-like)"/>
    <property type="match status" value="1"/>
</dbReference>
<feature type="region of interest" description="Disordered" evidence="1">
    <location>
        <begin position="218"/>
        <end position="273"/>
    </location>
</feature>
<dbReference type="Proteomes" id="UP000334019">
    <property type="component" value="Chromosome"/>
</dbReference>
<proteinExistence type="predicted"/>
<accession>A0A5Q2RP51</accession>
<reference evidence="2 3" key="1">
    <citation type="submission" date="2019-11" db="EMBL/GenBank/DDBJ databases">
        <authorList>
            <person name="He Y."/>
        </authorList>
    </citation>
    <scope>NUCLEOTIDE SEQUENCE [LARGE SCALE GENOMIC DNA]</scope>
    <source>
        <strain evidence="2 3">SCSIO 58843</strain>
    </source>
</reference>
<organism evidence="2 3">
    <name type="scientific">Actinomarinicola tropica</name>
    <dbReference type="NCBI Taxonomy" id="2789776"/>
    <lineage>
        <taxon>Bacteria</taxon>
        <taxon>Bacillati</taxon>
        <taxon>Actinomycetota</taxon>
        <taxon>Acidimicrobiia</taxon>
        <taxon>Acidimicrobiales</taxon>
        <taxon>Iamiaceae</taxon>
        <taxon>Actinomarinicola</taxon>
    </lineage>
</organism>
<evidence type="ECO:0000313" key="2">
    <source>
        <dbReference type="EMBL" id="QGG95660.1"/>
    </source>
</evidence>
<name>A0A5Q2RP51_9ACTN</name>
<keyword evidence="3" id="KW-1185">Reference proteome</keyword>
<evidence type="ECO:0000256" key="1">
    <source>
        <dbReference type="SAM" id="MobiDB-lite"/>
    </source>
</evidence>
<dbReference type="AlphaFoldDB" id="A0A5Q2RP51"/>
<evidence type="ECO:0000313" key="3">
    <source>
        <dbReference type="Proteomes" id="UP000334019"/>
    </source>
</evidence>
<evidence type="ECO:0008006" key="4">
    <source>
        <dbReference type="Google" id="ProtNLM"/>
    </source>
</evidence>
<gene>
    <name evidence="2" type="ORF">GH723_11445</name>
</gene>
<dbReference type="KEGG" id="atq:GH723_11445"/>